<dbReference type="InterPro" id="IPR001849">
    <property type="entry name" value="PH_domain"/>
</dbReference>
<proteinExistence type="inferred from homology"/>
<dbReference type="SMART" id="SM00233">
    <property type="entry name" value="PH"/>
    <property type="match status" value="1"/>
</dbReference>
<dbReference type="GO" id="GO:0042147">
    <property type="term" value="P:retrograde transport, endosome to Golgi"/>
    <property type="evidence" value="ECO:0007669"/>
    <property type="project" value="UniProtKB-UniRule"/>
</dbReference>
<keyword evidence="1" id="KW-0597">Phosphoprotein</keyword>
<dbReference type="PANTHER" id="PTHR22902">
    <property type="entry name" value="SESQUIPEDALIAN"/>
    <property type="match status" value="1"/>
</dbReference>
<protein>
    <recommendedName>
        <fullName evidence="1">Sesquipedalian</fullName>
        <shortName evidence="1">Ses</shortName>
    </recommendedName>
    <alternativeName>
        <fullName evidence="1">PH domain-containing endocytic trafficking adaptor</fullName>
    </alternativeName>
</protein>
<feature type="region of interest" description="Disordered" evidence="2">
    <location>
        <begin position="156"/>
        <end position="217"/>
    </location>
</feature>
<comment type="similarity">
    <text evidence="1">Belongs to the sesquipedalian family.</text>
</comment>
<feature type="compositionally biased region" description="Basic residues" evidence="2">
    <location>
        <begin position="193"/>
        <end position="206"/>
    </location>
</feature>
<dbReference type="GO" id="GO:0005769">
    <property type="term" value="C:early endosome"/>
    <property type="evidence" value="ECO:0007669"/>
    <property type="project" value="UniProtKB-SubCell"/>
</dbReference>
<dbReference type="GO" id="GO:0005829">
    <property type="term" value="C:cytosol"/>
    <property type="evidence" value="ECO:0007669"/>
    <property type="project" value="GOC"/>
</dbReference>
<keyword evidence="1" id="KW-0967">Endosome</keyword>
<name>A0A6J2VFP9_CHACN</name>
<dbReference type="Gene3D" id="2.30.29.30">
    <property type="entry name" value="Pleckstrin-homology domain (PH domain)/Phosphotyrosine-binding domain (PTB)"/>
    <property type="match status" value="1"/>
</dbReference>
<dbReference type="GO" id="GO:0007032">
    <property type="term" value="P:endosome organization"/>
    <property type="evidence" value="ECO:0007669"/>
    <property type="project" value="UniProtKB-UniRule"/>
</dbReference>
<evidence type="ECO:0000313" key="5">
    <source>
        <dbReference type="RefSeq" id="XP_030631735.1"/>
    </source>
</evidence>
<accession>A0A6J2VFP9</accession>
<evidence type="ECO:0000256" key="1">
    <source>
        <dbReference type="RuleBase" id="RU369082"/>
    </source>
</evidence>
<dbReference type="GO" id="GO:0005802">
    <property type="term" value="C:trans-Golgi network"/>
    <property type="evidence" value="ECO:0007669"/>
    <property type="project" value="UniProtKB-UniRule"/>
</dbReference>
<dbReference type="Pfam" id="PF00169">
    <property type="entry name" value="PH"/>
    <property type="match status" value="1"/>
</dbReference>
<dbReference type="InterPro" id="IPR045188">
    <property type="entry name" value="Boi1/Boi2-like"/>
</dbReference>
<dbReference type="RefSeq" id="XP_030631735.1">
    <property type="nucleotide sequence ID" value="XM_030775875.1"/>
</dbReference>
<comment type="function">
    <text evidence="1">Plays a role in endocytic trafficking. Required for receptor recycling from endosomes, both to the trans-Golgi network and the plasma membrane.</text>
</comment>
<comment type="subcellular location">
    <subcellularLocation>
        <location evidence="1">Early endosome</location>
    </subcellularLocation>
    <subcellularLocation>
        <location evidence="1">Recycling endosome</location>
    </subcellularLocation>
    <subcellularLocation>
        <location evidence="1">Golgi apparatus</location>
        <location evidence="1">trans-Golgi network</location>
    </subcellularLocation>
    <subcellularLocation>
        <location evidence="1">Cytoplasmic vesicle</location>
        <location evidence="1">Clathrin-coated vesicle</location>
    </subcellularLocation>
</comment>
<organism evidence="4 5">
    <name type="scientific">Chanos chanos</name>
    <name type="common">Milkfish</name>
    <name type="synonym">Mugil chanos</name>
    <dbReference type="NCBI Taxonomy" id="29144"/>
    <lineage>
        <taxon>Eukaryota</taxon>
        <taxon>Metazoa</taxon>
        <taxon>Chordata</taxon>
        <taxon>Craniata</taxon>
        <taxon>Vertebrata</taxon>
        <taxon>Euteleostomi</taxon>
        <taxon>Actinopterygii</taxon>
        <taxon>Neopterygii</taxon>
        <taxon>Teleostei</taxon>
        <taxon>Ostariophysi</taxon>
        <taxon>Gonorynchiformes</taxon>
        <taxon>Chanidae</taxon>
        <taxon>Chanos</taxon>
    </lineage>
</organism>
<dbReference type="InParanoid" id="A0A6J2VFP9"/>
<dbReference type="SUPFAM" id="SSF50729">
    <property type="entry name" value="PH domain-like"/>
    <property type="match status" value="1"/>
</dbReference>
<keyword evidence="1" id="KW-0968">Cytoplasmic vesicle</keyword>
<dbReference type="GO" id="GO:0001881">
    <property type="term" value="P:receptor recycling"/>
    <property type="evidence" value="ECO:0007669"/>
    <property type="project" value="UniProtKB-UniRule"/>
</dbReference>
<dbReference type="InterPro" id="IPR011993">
    <property type="entry name" value="PH-like_dom_sf"/>
</dbReference>
<dbReference type="Proteomes" id="UP000504632">
    <property type="component" value="Chromosome 5"/>
</dbReference>
<sequence>MKLHRKILNYYLSCSSPVDKEGYLCKKGELNTSYQKRWFVLKGNLLFYQDRPGDKEAIGVIVLEDCSVQLCESDEQFAFSVVFSEPGQRTYKFAAEDQSSQEGWIKALSFAHHSCLALLLKDLQEQYVDASKAAGTDPVSPSEVAEKMAQSQRSTFSTGSVFYTQNSGPGVKETGGPTSNQLLQVPPASGKTANKKSPKLWSKRSTHSAPINGPSPPMGEWLEPMEEFDQLHEHFGKEVKELIADWLKRHQEEKVVPEDNLIDFG</sequence>
<dbReference type="GeneID" id="115813260"/>
<dbReference type="OrthoDB" id="10261837at2759"/>
<dbReference type="PROSITE" id="PS50003">
    <property type="entry name" value="PH_DOMAIN"/>
    <property type="match status" value="1"/>
</dbReference>
<dbReference type="GO" id="GO:0055037">
    <property type="term" value="C:recycling endosome"/>
    <property type="evidence" value="ECO:0007669"/>
    <property type="project" value="UniProtKB-SubCell"/>
</dbReference>
<dbReference type="PANTHER" id="PTHR22902:SF17">
    <property type="entry name" value="SESQUIPEDALIAN-1"/>
    <property type="match status" value="1"/>
</dbReference>
<reference evidence="5" key="1">
    <citation type="submission" date="2025-08" db="UniProtKB">
        <authorList>
            <consortium name="RefSeq"/>
        </authorList>
    </citation>
    <scope>IDENTIFICATION</scope>
</reference>
<gene>
    <name evidence="5" type="primary">LOC115813260</name>
</gene>
<keyword evidence="1" id="KW-0333">Golgi apparatus</keyword>
<dbReference type="CDD" id="cd13288">
    <property type="entry name" value="PH_Ses"/>
    <property type="match status" value="1"/>
</dbReference>
<feature type="compositionally biased region" description="Polar residues" evidence="2">
    <location>
        <begin position="156"/>
        <end position="168"/>
    </location>
</feature>
<evidence type="ECO:0000259" key="3">
    <source>
        <dbReference type="PROSITE" id="PS50003"/>
    </source>
</evidence>
<dbReference type="AlphaFoldDB" id="A0A6J2VFP9"/>
<keyword evidence="4" id="KW-1185">Reference proteome</keyword>
<evidence type="ECO:0000313" key="4">
    <source>
        <dbReference type="Proteomes" id="UP000504632"/>
    </source>
</evidence>
<feature type="domain" description="PH" evidence="3">
    <location>
        <begin position="17"/>
        <end position="113"/>
    </location>
</feature>
<evidence type="ECO:0000256" key="2">
    <source>
        <dbReference type="SAM" id="MobiDB-lite"/>
    </source>
</evidence>
<dbReference type="GO" id="GO:0030136">
    <property type="term" value="C:clathrin-coated vesicle"/>
    <property type="evidence" value="ECO:0007669"/>
    <property type="project" value="UniProtKB-SubCell"/>
</dbReference>